<dbReference type="PANTHER" id="PTHR30006">
    <property type="entry name" value="THIAMINE-BINDING PERIPLASMIC PROTEIN-RELATED"/>
    <property type="match status" value="1"/>
</dbReference>
<evidence type="ECO:0000313" key="9">
    <source>
        <dbReference type="EMBL" id="REK76172.1"/>
    </source>
</evidence>
<dbReference type="PROSITE" id="PS51257">
    <property type="entry name" value="PROKAR_LIPOPROTEIN"/>
    <property type="match status" value="1"/>
</dbReference>
<dbReference type="GO" id="GO:0030288">
    <property type="term" value="C:outer membrane-bounded periplasmic space"/>
    <property type="evidence" value="ECO:0007669"/>
    <property type="project" value="TreeGrafter"/>
</dbReference>
<dbReference type="Pfam" id="PF13343">
    <property type="entry name" value="SBP_bac_6"/>
    <property type="match status" value="1"/>
</dbReference>
<dbReference type="GO" id="GO:0055085">
    <property type="term" value="P:transmembrane transport"/>
    <property type="evidence" value="ECO:0007669"/>
    <property type="project" value="InterPro"/>
</dbReference>
<keyword evidence="6" id="KW-0408">Iron</keyword>
<reference evidence="9 10" key="1">
    <citation type="submission" date="2018-08" db="EMBL/GenBank/DDBJ databases">
        <title>Paenibacillus sp. M4BSY-1, whole genome shotgun sequence.</title>
        <authorList>
            <person name="Tuo L."/>
        </authorList>
    </citation>
    <scope>NUCLEOTIDE SEQUENCE [LARGE SCALE GENOMIC DNA]</scope>
    <source>
        <strain evidence="9 10">M4BSY-1</strain>
    </source>
</reference>
<dbReference type="GO" id="GO:0030976">
    <property type="term" value="F:thiamine pyrophosphate binding"/>
    <property type="evidence" value="ECO:0007669"/>
    <property type="project" value="TreeGrafter"/>
</dbReference>
<dbReference type="Proteomes" id="UP000261905">
    <property type="component" value="Unassembled WGS sequence"/>
</dbReference>
<dbReference type="GO" id="GO:0006826">
    <property type="term" value="P:iron ion transport"/>
    <property type="evidence" value="ECO:0007669"/>
    <property type="project" value="UniProtKB-KW"/>
</dbReference>
<dbReference type="SUPFAM" id="SSF53850">
    <property type="entry name" value="Periplasmic binding protein-like II"/>
    <property type="match status" value="1"/>
</dbReference>
<dbReference type="PROSITE" id="PS01037">
    <property type="entry name" value="SBP_BACTERIAL_1"/>
    <property type="match status" value="1"/>
</dbReference>
<evidence type="ECO:0000256" key="3">
    <source>
        <dbReference type="ARBA" id="ARBA00022496"/>
    </source>
</evidence>
<dbReference type="PANTHER" id="PTHR30006:SF2">
    <property type="entry name" value="ABC TRANSPORTER SUBSTRATE-BINDING PROTEIN"/>
    <property type="match status" value="1"/>
</dbReference>
<dbReference type="RefSeq" id="WP_116042927.1">
    <property type="nucleotide sequence ID" value="NZ_QUBQ01000001.1"/>
</dbReference>
<dbReference type="AlphaFoldDB" id="A0A371PIX8"/>
<dbReference type="OrthoDB" id="9769319at2"/>
<evidence type="ECO:0000256" key="7">
    <source>
        <dbReference type="ARBA" id="ARBA00023065"/>
    </source>
</evidence>
<evidence type="ECO:0000256" key="4">
    <source>
        <dbReference type="ARBA" id="ARBA00022723"/>
    </source>
</evidence>
<sequence>MRKKWLLLLVVAMVAVMAGCGNSQGESQAGDSKKMVLYTSTPSEILNPLVKEFQDRTGITVELVTGGTGELYKRIQAESANPLGDVLWGGIADSLEIFKENFEPYTTTEAEHIPDVYTSPTHHWTAFNVVTEVIMYNKDQVKEDEVPKGWEGLLDPKWKGKIAYADPKKASTSYIQLATLLTAFGKDSGGWDFVEKFAANLDGKLLNGSSAAPKAIADGEFPIGITYEEAAFRHIVGGAPVGIVYPEEGTSLVPDITALIKGAKNAENGKKFIDFLVSKDVQQMVTTEFKRRAVRDDVSPTEGLIPFENIKLVNYDSNWSGSSQEEILKRFQDIMLGKR</sequence>
<keyword evidence="3" id="KW-0410">Iron transport</keyword>
<evidence type="ECO:0000256" key="5">
    <source>
        <dbReference type="ARBA" id="ARBA00022729"/>
    </source>
</evidence>
<dbReference type="GO" id="GO:0046872">
    <property type="term" value="F:metal ion binding"/>
    <property type="evidence" value="ECO:0007669"/>
    <property type="project" value="UniProtKB-KW"/>
</dbReference>
<protein>
    <submittedName>
        <fullName evidence="9">Extracellular solute-binding protein</fullName>
    </submittedName>
</protein>
<keyword evidence="5 8" id="KW-0732">Signal</keyword>
<evidence type="ECO:0000313" key="10">
    <source>
        <dbReference type="Proteomes" id="UP000261905"/>
    </source>
</evidence>
<dbReference type="EMBL" id="QUBQ01000001">
    <property type="protein sequence ID" value="REK76172.1"/>
    <property type="molecule type" value="Genomic_DNA"/>
</dbReference>
<dbReference type="InterPro" id="IPR006061">
    <property type="entry name" value="SBP_1_CS"/>
</dbReference>
<dbReference type="PIRSF" id="PIRSF002825">
    <property type="entry name" value="CfbpA"/>
    <property type="match status" value="1"/>
</dbReference>
<keyword evidence="7" id="KW-0406">Ion transport</keyword>
<dbReference type="InterPro" id="IPR026045">
    <property type="entry name" value="Ferric-bd"/>
</dbReference>
<dbReference type="GO" id="GO:0030975">
    <property type="term" value="F:thiamine binding"/>
    <property type="evidence" value="ECO:0007669"/>
    <property type="project" value="TreeGrafter"/>
</dbReference>
<keyword evidence="10" id="KW-1185">Reference proteome</keyword>
<gene>
    <name evidence="9" type="ORF">DX130_03675</name>
</gene>
<feature type="signal peptide" evidence="8">
    <location>
        <begin position="1"/>
        <end position="18"/>
    </location>
</feature>
<evidence type="ECO:0000256" key="1">
    <source>
        <dbReference type="ARBA" id="ARBA00008520"/>
    </source>
</evidence>
<organism evidence="9 10">
    <name type="scientific">Paenibacillus paeoniae</name>
    <dbReference type="NCBI Taxonomy" id="2292705"/>
    <lineage>
        <taxon>Bacteria</taxon>
        <taxon>Bacillati</taxon>
        <taxon>Bacillota</taxon>
        <taxon>Bacilli</taxon>
        <taxon>Bacillales</taxon>
        <taxon>Paenibacillaceae</taxon>
        <taxon>Paenibacillus</taxon>
    </lineage>
</organism>
<dbReference type="GO" id="GO:0015888">
    <property type="term" value="P:thiamine transport"/>
    <property type="evidence" value="ECO:0007669"/>
    <property type="project" value="TreeGrafter"/>
</dbReference>
<evidence type="ECO:0000256" key="6">
    <source>
        <dbReference type="ARBA" id="ARBA00023004"/>
    </source>
</evidence>
<comment type="caution">
    <text evidence="9">The sequence shown here is derived from an EMBL/GenBank/DDBJ whole genome shotgun (WGS) entry which is preliminary data.</text>
</comment>
<proteinExistence type="inferred from homology"/>
<dbReference type="CDD" id="cd13546">
    <property type="entry name" value="PBP2_BitB"/>
    <property type="match status" value="1"/>
</dbReference>
<comment type="similarity">
    <text evidence="1">Belongs to the bacterial solute-binding protein 1 family.</text>
</comment>
<keyword evidence="2" id="KW-0813">Transport</keyword>
<accession>A0A371PIX8</accession>
<dbReference type="Gene3D" id="3.40.190.10">
    <property type="entry name" value="Periplasmic binding protein-like II"/>
    <property type="match status" value="2"/>
</dbReference>
<evidence type="ECO:0000256" key="2">
    <source>
        <dbReference type="ARBA" id="ARBA00022448"/>
    </source>
</evidence>
<name>A0A371PIX8_9BACL</name>
<feature type="chain" id="PRO_5039561534" evidence="8">
    <location>
        <begin position="19"/>
        <end position="339"/>
    </location>
</feature>
<evidence type="ECO:0000256" key="8">
    <source>
        <dbReference type="SAM" id="SignalP"/>
    </source>
</evidence>
<keyword evidence="4" id="KW-0479">Metal-binding</keyword>